<feature type="transmembrane region" description="Helical" evidence="1">
    <location>
        <begin position="54"/>
        <end position="78"/>
    </location>
</feature>
<name>A0A7C8IAE2_9PLEO</name>
<evidence type="ECO:0000256" key="1">
    <source>
        <dbReference type="SAM" id="Phobius"/>
    </source>
</evidence>
<keyword evidence="1" id="KW-1133">Transmembrane helix</keyword>
<dbReference type="Proteomes" id="UP000481861">
    <property type="component" value="Unassembled WGS sequence"/>
</dbReference>
<comment type="caution">
    <text evidence="2">The sequence shown here is derived from an EMBL/GenBank/DDBJ whole genome shotgun (WGS) entry which is preliminary data.</text>
</comment>
<keyword evidence="1" id="KW-0472">Membrane</keyword>
<dbReference type="EMBL" id="JAADJZ010000006">
    <property type="protein sequence ID" value="KAF2874629.1"/>
    <property type="molecule type" value="Genomic_DNA"/>
</dbReference>
<reference evidence="2 3" key="1">
    <citation type="submission" date="2020-01" db="EMBL/GenBank/DDBJ databases">
        <authorList>
            <consortium name="DOE Joint Genome Institute"/>
            <person name="Haridas S."/>
            <person name="Albert R."/>
            <person name="Binder M."/>
            <person name="Bloem J."/>
            <person name="Labutti K."/>
            <person name="Salamov A."/>
            <person name="Andreopoulos B."/>
            <person name="Baker S.E."/>
            <person name="Barry K."/>
            <person name="Bills G."/>
            <person name="Bluhm B.H."/>
            <person name="Cannon C."/>
            <person name="Castanera R."/>
            <person name="Culley D.E."/>
            <person name="Daum C."/>
            <person name="Ezra D."/>
            <person name="Gonzalez J.B."/>
            <person name="Henrissat B."/>
            <person name="Kuo A."/>
            <person name="Liang C."/>
            <person name="Lipzen A."/>
            <person name="Lutzoni F."/>
            <person name="Magnuson J."/>
            <person name="Mondo S."/>
            <person name="Nolan M."/>
            <person name="Ohm R."/>
            <person name="Pangilinan J."/>
            <person name="Park H.-J.H."/>
            <person name="Ramirez L."/>
            <person name="Alfaro M."/>
            <person name="Sun H."/>
            <person name="Tritt A."/>
            <person name="Yoshinaga Y."/>
            <person name="Zwiers L.-H.L."/>
            <person name="Turgeon B.G."/>
            <person name="Goodwin S.B."/>
            <person name="Spatafora J.W."/>
            <person name="Crous P.W."/>
            <person name="Grigoriev I.V."/>
        </authorList>
    </citation>
    <scope>NUCLEOTIDE SEQUENCE [LARGE SCALE GENOMIC DNA]</scope>
    <source>
        <strain evidence="2 3">CBS 611.86</strain>
    </source>
</reference>
<gene>
    <name evidence="2" type="ORF">BDV95DRAFT_487652</name>
</gene>
<organism evidence="2 3">
    <name type="scientific">Massariosphaeria phaeospora</name>
    <dbReference type="NCBI Taxonomy" id="100035"/>
    <lineage>
        <taxon>Eukaryota</taxon>
        <taxon>Fungi</taxon>
        <taxon>Dikarya</taxon>
        <taxon>Ascomycota</taxon>
        <taxon>Pezizomycotina</taxon>
        <taxon>Dothideomycetes</taxon>
        <taxon>Pleosporomycetidae</taxon>
        <taxon>Pleosporales</taxon>
        <taxon>Pleosporales incertae sedis</taxon>
        <taxon>Massariosphaeria</taxon>
    </lineage>
</organism>
<keyword evidence="3" id="KW-1185">Reference proteome</keyword>
<evidence type="ECO:0000313" key="3">
    <source>
        <dbReference type="Proteomes" id="UP000481861"/>
    </source>
</evidence>
<proteinExistence type="predicted"/>
<protein>
    <recommendedName>
        <fullName evidence="4">MARVEL domain-containing protein</fullName>
    </recommendedName>
</protein>
<keyword evidence="1" id="KW-0812">Transmembrane</keyword>
<dbReference type="AlphaFoldDB" id="A0A7C8IAE2"/>
<accession>A0A7C8IAE2</accession>
<dbReference type="OrthoDB" id="5211263at2759"/>
<sequence length="194" mass="21643">MSSPPIIWKKRILVPFWTVRICLMVFLIGIYAWAIALVKQQHDEFNDIEAPAMVAIVIFMLFIVAVLLIDILAIILFLRDALKPMLFLVMSCFQTGFWGGVLIMNLVAIGQGTSAVGLGLILVVFLSFLGLLIYAGVGYHRQRMQLRRGQYAPAHNPSAHTNLPEYRGPAGFHQPTAYKQPNNAYHPQGASHIV</sequence>
<feature type="transmembrane region" description="Helical" evidence="1">
    <location>
        <begin position="85"/>
        <end position="109"/>
    </location>
</feature>
<evidence type="ECO:0000313" key="2">
    <source>
        <dbReference type="EMBL" id="KAF2874629.1"/>
    </source>
</evidence>
<feature type="transmembrane region" description="Helical" evidence="1">
    <location>
        <begin position="12"/>
        <end position="34"/>
    </location>
</feature>
<evidence type="ECO:0008006" key="4">
    <source>
        <dbReference type="Google" id="ProtNLM"/>
    </source>
</evidence>
<feature type="transmembrane region" description="Helical" evidence="1">
    <location>
        <begin position="115"/>
        <end position="137"/>
    </location>
</feature>